<dbReference type="EMBL" id="LLXX01000064">
    <property type="protein sequence ID" value="KRR09684.1"/>
    <property type="molecule type" value="Genomic_DNA"/>
</dbReference>
<dbReference type="HAMAP" id="MF_00719">
    <property type="entry name" value="CobS"/>
    <property type="match status" value="1"/>
</dbReference>
<keyword evidence="9 19" id="KW-0808">Transferase</keyword>
<dbReference type="InterPro" id="IPR003805">
    <property type="entry name" value="CobS"/>
</dbReference>
<dbReference type="GO" id="GO:0009236">
    <property type="term" value="P:cobalamin biosynthetic process"/>
    <property type="evidence" value="ECO:0007669"/>
    <property type="project" value="UniProtKB-UniRule"/>
</dbReference>
<evidence type="ECO:0000256" key="6">
    <source>
        <dbReference type="ARBA" id="ARBA00015850"/>
    </source>
</evidence>
<comment type="similarity">
    <text evidence="4 19">Belongs to the CobS family.</text>
</comment>
<evidence type="ECO:0000256" key="18">
    <source>
        <dbReference type="ARBA" id="ARBA00049504"/>
    </source>
</evidence>
<dbReference type="AlphaFoldDB" id="A0A0R3LPK0"/>
<sequence>MNEWFDDFKTAVAFLTRLPMPHPDGAMPKNFVRAHRMFPVVGALIGAVVGLLCLGLRFAGVPDLAAAALALGGSAILTGALHEDGLADIADGFGGGRNRESKLEIMRDSRLGTYGAVILLVSFAAKLSALAAIPDSYVVPSLIAAHALGRGILPAMSLHLPYARKDGLARNAGQPDAATSVMAAGLALLIALLSLSWSNALYSALVAGASAFVVAWLALRQIGGQTGDVLGGAEQVGETAILVLLAARLAQP</sequence>
<dbReference type="Proteomes" id="UP000051913">
    <property type="component" value="Unassembled WGS sequence"/>
</dbReference>
<comment type="pathway">
    <text evidence="3 19">Cofactor biosynthesis; adenosylcobalamin biosynthesis; adenosylcobalamin from cob(II)yrinate a,c-diamide: step 7/7.</text>
</comment>
<comment type="catalytic activity">
    <reaction evidence="17 19">
        <text>alpha-ribazole + adenosylcob(III)inamide-GDP = adenosylcob(III)alamin + GMP + H(+)</text>
        <dbReference type="Rhea" id="RHEA:16049"/>
        <dbReference type="ChEBI" id="CHEBI:10329"/>
        <dbReference type="ChEBI" id="CHEBI:15378"/>
        <dbReference type="ChEBI" id="CHEBI:18408"/>
        <dbReference type="ChEBI" id="CHEBI:58115"/>
        <dbReference type="ChEBI" id="CHEBI:60487"/>
        <dbReference type="EC" id="2.7.8.26"/>
    </reaction>
</comment>
<dbReference type="STRING" id="1518501.CQ10_35770"/>
<evidence type="ECO:0000256" key="17">
    <source>
        <dbReference type="ARBA" id="ARBA00048623"/>
    </source>
</evidence>
<evidence type="ECO:0000256" key="19">
    <source>
        <dbReference type="HAMAP-Rule" id="MF_00719"/>
    </source>
</evidence>
<keyword evidence="11 19" id="KW-0460">Magnesium</keyword>
<evidence type="ECO:0000256" key="11">
    <source>
        <dbReference type="ARBA" id="ARBA00022842"/>
    </source>
</evidence>
<feature type="transmembrane region" description="Helical" evidence="19">
    <location>
        <begin position="201"/>
        <end position="219"/>
    </location>
</feature>
<feature type="transmembrane region" description="Helical" evidence="19">
    <location>
        <begin position="111"/>
        <end position="131"/>
    </location>
</feature>
<dbReference type="GO" id="GO:0005886">
    <property type="term" value="C:plasma membrane"/>
    <property type="evidence" value="ECO:0007669"/>
    <property type="project" value="UniProtKB-SubCell"/>
</dbReference>
<dbReference type="PANTHER" id="PTHR34148:SF1">
    <property type="entry name" value="ADENOSYLCOBINAMIDE-GDP RIBAZOLETRANSFERASE"/>
    <property type="match status" value="1"/>
</dbReference>
<evidence type="ECO:0000256" key="13">
    <source>
        <dbReference type="ARBA" id="ARBA00023136"/>
    </source>
</evidence>
<accession>A0A0R3LPK0</accession>
<evidence type="ECO:0000313" key="20">
    <source>
        <dbReference type="EMBL" id="KRR09684.1"/>
    </source>
</evidence>
<dbReference type="RefSeq" id="WP_057850208.1">
    <property type="nucleotide sequence ID" value="NZ_LLXX01000064.1"/>
</dbReference>
<evidence type="ECO:0000256" key="4">
    <source>
        <dbReference type="ARBA" id="ARBA00010561"/>
    </source>
</evidence>
<comment type="cofactor">
    <cofactor evidence="1 19">
        <name>Mg(2+)</name>
        <dbReference type="ChEBI" id="CHEBI:18420"/>
    </cofactor>
</comment>
<feature type="transmembrane region" description="Helical" evidence="19">
    <location>
        <begin position="177"/>
        <end position="195"/>
    </location>
</feature>
<evidence type="ECO:0000256" key="12">
    <source>
        <dbReference type="ARBA" id="ARBA00022989"/>
    </source>
</evidence>
<evidence type="ECO:0000256" key="2">
    <source>
        <dbReference type="ARBA" id="ARBA00004651"/>
    </source>
</evidence>
<evidence type="ECO:0000256" key="7">
    <source>
        <dbReference type="ARBA" id="ARBA00022475"/>
    </source>
</evidence>
<feature type="transmembrane region" description="Helical" evidence="19">
    <location>
        <begin position="37"/>
        <end position="58"/>
    </location>
</feature>
<dbReference type="PANTHER" id="PTHR34148">
    <property type="entry name" value="ADENOSYLCOBINAMIDE-GDP RIBAZOLETRANSFERASE"/>
    <property type="match status" value="1"/>
</dbReference>
<comment type="catalytic activity">
    <reaction evidence="18 19">
        <text>alpha-ribazole 5'-phosphate + adenosylcob(III)inamide-GDP = adenosylcob(III)alamin 5'-phosphate + GMP + H(+)</text>
        <dbReference type="Rhea" id="RHEA:23560"/>
        <dbReference type="ChEBI" id="CHEBI:15378"/>
        <dbReference type="ChEBI" id="CHEBI:57918"/>
        <dbReference type="ChEBI" id="CHEBI:58115"/>
        <dbReference type="ChEBI" id="CHEBI:60487"/>
        <dbReference type="ChEBI" id="CHEBI:60493"/>
        <dbReference type="EC" id="2.7.8.26"/>
    </reaction>
</comment>
<dbReference type="UniPathway" id="UPA00148">
    <property type="reaction ID" value="UER00238"/>
</dbReference>
<name>A0A0R3LPK0_9BRAD</name>
<feature type="transmembrane region" description="Helical" evidence="19">
    <location>
        <begin position="64"/>
        <end position="81"/>
    </location>
</feature>
<evidence type="ECO:0000256" key="5">
    <source>
        <dbReference type="ARBA" id="ARBA00013200"/>
    </source>
</evidence>
<organism evidence="20 21">
    <name type="scientific">Bradyrhizobium valentinum</name>
    <dbReference type="NCBI Taxonomy" id="1518501"/>
    <lineage>
        <taxon>Bacteria</taxon>
        <taxon>Pseudomonadati</taxon>
        <taxon>Pseudomonadota</taxon>
        <taxon>Alphaproteobacteria</taxon>
        <taxon>Hyphomicrobiales</taxon>
        <taxon>Nitrobacteraceae</taxon>
        <taxon>Bradyrhizobium</taxon>
    </lineage>
</organism>
<reference evidence="20 21" key="1">
    <citation type="submission" date="2014-03" db="EMBL/GenBank/DDBJ databases">
        <title>Bradyrhizobium valentinum sp. nov., isolated from effective nodules of Lupinus mariae-josephae, a lupine endemic of basic-lime soils in Eastern Spain.</title>
        <authorList>
            <person name="Duran D."/>
            <person name="Rey L."/>
            <person name="Navarro A."/>
            <person name="Busquets A."/>
            <person name="Imperial J."/>
            <person name="Ruiz-Argueso T."/>
        </authorList>
    </citation>
    <scope>NUCLEOTIDE SEQUENCE [LARGE SCALE GENOMIC DNA]</scope>
    <source>
        <strain evidence="20 21">LmjM3</strain>
    </source>
</reference>
<evidence type="ECO:0000256" key="8">
    <source>
        <dbReference type="ARBA" id="ARBA00022573"/>
    </source>
</evidence>
<dbReference type="NCBIfam" id="TIGR00317">
    <property type="entry name" value="cobS"/>
    <property type="match status" value="1"/>
</dbReference>
<protein>
    <recommendedName>
        <fullName evidence="6 19">Adenosylcobinamide-GDP ribazoletransferase</fullName>
        <ecNumber evidence="5 19">2.7.8.26</ecNumber>
    </recommendedName>
    <alternativeName>
        <fullName evidence="16 19">Cobalamin synthase</fullName>
    </alternativeName>
    <alternativeName>
        <fullName evidence="15 19">Cobalamin-5'-phosphate synthase</fullName>
    </alternativeName>
</protein>
<evidence type="ECO:0000256" key="14">
    <source>
        <dbReference type="ARBA" id="ARBA00025228"/>
    </source>
</evidence>
<keyword evidence="10 19" id="KW-0812">Transmembrane</keyword>
<evidence type="ECO:0000256" key="16">
    <source>
        <dbReference type="ARBA" id="ARBA00032853"/>
    </source>
</evidence>
<gene>
    <name evidence="19" type="primary">cobS</name>
    <name evidence="20" type="ORF">CP49_36080</name>
</gene>
<evidence type="ECO:0000256" key="10">
    <source>
        <dbReference type="ARBA" id="ARBA00022692"/>
    </source>
</evidence>
<keyword evidence="13 19" id="KW-0472">Membrane</keyword>
<evidence type="ECO:0000256" key="3">
    <source>
        <dbReference type="ARBA" id="ARBA00004663"/>
    </source>
</evidence>
<proteinExistence type="inferred from homology"/>
<evidence type="ECO:0000256" key="1">
    <source>
        <dbReference type="ARBA" id="ARBA00001946"/>
    </source>
</evidence>
<evidence type="ECO:0000313" key="21">
    <source>
        <dbReference type="Proteomes" id="UP000051913"/>
    </source>
</evidence>
<dbReference type="OrthoDB" id="9794626at2"/>
<comment type="subcellular location">
    <subcellularLocation>
        <location evidence="2 19">Cell membrane</location>
        <topology evidence="2 19">Multi-pass membrane protein</topology>
    </subcellularLocation>
</comment>
<comment type="function">
    <text evidence="14 19">Joins adenosylcobinamide-GDP and alpha-ribazole to generate adenosylcobalamin (Ado-cobalamin). Also synthesizes adenosylcobalamin 5'-phosphate from adenosylcobinamide-GDP and alpha-ribazole 5'-phosphate.</text>
</comment>
<dbReference type="GO" id="GO:0008818">
    <property type="term" value="F:cobalamin 5'-phosphate synthase activity"/>
    <property type="evidence" value="ECO:0007669"/>
    <property type="project" value="UniProtKB-UniRule"/>
</dbReference>
<keyword evidence="7 19" id="KW-1003">Cell membrane</keyword>
<dbReference type="GO" id="GO:0051073">
    <property type="term" value="F:adenosylcobinamide-GDP ribazoletransferase activity"/>
    <property type="evidence" value="ECO:0007669"/>
    <property type="project" value="UniProtKB-UniRule"/>
</dbReference>
<dbReference type="EC" id="2.7.8.26" evidence="5 19"/>
<dbReference type="Pfam" id="PF02654">
    <property type="entry name" value="CobS"/>
    <property type="match status" value="1"/>
</dbReference>
<comment type="caution">
    <text evidence="20">The sequence shown here is derived from an EMBL/GenBank/DDBJ whole genome shotgun (WGS) entry which is preliminary data.</text>
</comment>
<evidence type="ECO:0000256" key="9">
    <source>
        <dbReference type="ARBA" id="ARBA00022679"/>
    </source>
</evidence>
<keyword evidence="12 19" id="KW-1133">Transmembrane helix</keyword>
<keyword evidence="8 19" id="KW-0169">Cobalamin biosynthesis</keyword>
<evidence type="ECO:0000256" key="15">
    <source>
        <dbReference type="ARBA" id="ARBA00032605"/>
    </source>
</evidence>
<keyword evidence="21" id="KW-1185">Reference proteome</keyword>